<keyword evidence="2" id="KW-0732">Signal</keyword>
<feature type="region of interest" description="Disordered" evidence="1">
    <location>
        <begin position="121"/>
        <end position="164"/>
    </location>
</feature>
<sequence length="186" mass="20011">MKLLLLQSIIQIIAIPVLSQTITLQKNKNNNVTQVGAIEENTVFVFNANAASQTFLLELPSSYLVSQETTSSTSSHNDSYLVADLLEGNFPTSTYTMRNSSGNSTLSYPITSTSARYIQNRTSSVQSENSSTTSDYKNTSSSSVPLSISTKHSEKTTSDTVNQSDGAGATGVPILCLAIINLAYFF</sequence>
<gene>
    <name evidence="3" type="primary">NCAS0A04030</name>
    <name evidence="3" type="ordered locus">NCAS_0A04030</name>
</gene>
<dbReference type="RefSeq" id="XP_003673348.1">
    <property type="nucleotide sequence ID" value="XM_003673300.1"/>
</dbReference>
<dbReference type="OMA" id="PTSTYTM"/>
<feature type="chain" id="PRO_5003410604" evidence="2">
    <location>
        <begin position="20"/>
        <end position="186"/>
    </location>
</feature>
<evidence type="ECO:0000256" key="1">
    <source>
        <dbReference type="SAM" id="MobiDB-lite"/>
    </source>
</evidence>
<accession>G0V669</accession>
<dbReference type="Proteomes" id="UP000001640">
    <property type="component" value="Chromosome 1"/>
</dbReference>
<dbReference type="InParanoid" id="G0V669"/>
<feature type="compositionally biased region" description="Low complexity" evidence="1">
    <location>
        <begin position="122"/>
        <end position="149"/>
    </location>
</feature>
<name>G0V669_NAUCA</name>
<feature type="signal peptide" evidence="2">
    <location>
        <begin position="1"/>
        <end position="19"/>
    </location>
</feature>
<dbReference type="KEGG" id="ncs:NCAS_0A04030"/>
<protein>
    <submittedName>
        <fullName evidence="3">Uncharacterized protein</fullName>
    </submittedName>
</protein>
<reference evidence="3 4" key="1">
    <citation type="journal article" date="2011" name="Proc. Natl. Acad. Sci. U.S.A.">
        <title>Evolutionary erosion of yeast sex chromosomes by mating-type switching accidents.</title>
        <authorList>
            <person name="Gordon J.L."/>
            <person name="Armisen D."/>
            <person name="Proux-Wera E."/>
            <person name="Oheigeartaigh S.S."/>
            <person name="Byrne K.P."/>
            <person name="Wolfe K.H."/>
        </authorList>
    </citation>
    <scope>NUCLEOTIDE SEQUENCE [LARGE SCALE GENOMIC DNA]</scope>
    <source>
        <strain evidence="4">ATCC 76901 / BCRC 22586 / CBS 4309 / NBRC 1992 / NRRL Y-12630</strain>
    </source>
</reference>
<reference key="2">
    <citation type="submission" date="2011-08" db="EMBL/GenBank/DDBJ databases">
        <title>Genome sequence of Naumovozyma castellii.</title>
        <authorList>
            <person name="Gordon J.L."/>
            <person name="Armisen D."/>
            <person name="Proux-Wera E."/>
            <person name="OhEigeartaigh S.S."/>
            <person name="Byrne K.P."/>
            <person name="Wolfe K.H."/>
        </authorList>
    </citation>
    <scope>NUCLEOTIDE SEQUENCE</scope>
    <source>
        <strain>Type strain:CBS 4309</strain>
    </source>
</reference>
<proteinExistence type="predicted"/>
<evidence type="ECO:0000313" key="4">
    <source>
        <dbReference type="Proteomes" id="UP000001640"/>
    </source>
</evidence>
<dbReference type="GeneID" id="96900446"/>
<organism evidence="3 4">
    <name type="scientific">Naumovozyma castellii</name>
    <name type="common">Yeast</name>
    <name type="synonym">Saccharomyces castellii</name>
    <dbReference type="NCBI Taxonomy" id="27288"/>
    <lineage>
        <taxon>Eukaryota</taxon>
        <taxon>Fungi</taxon>
        <taxon>Dikarya</taxon>
        <taxon>Ascomycota</taxon>
        <taxon>Saccharomycotina</taxon>
        <taxon>Saccharomycetes</taxon>
        <taxon>Saccharomycetales</taxon>
        <taxon>Saccharomycetaceae</taxon>
        <taxon>Naumovozyma</taxon>
    </lineage>
</organism>
<keyword evidence="4" id="KW-1185">Reference proteome</keyword>
<dbReference type="HOGENOM" id="CLU_1454794_0_0_1"/>
<evidence type="ECO:0000313" key="3">
    <source>
        <dbReference type="EMBL" id="CCC66961.1"/>
    </source>
</evidence>
<dbReference type="AlphaFoldDB" id="G0V669"/>
<dbReference type="EMBL" id="HE576752">
    <property type="protein sequence ID" value="CCC66961.1"/>
    <property type="molecule type" value="Genomic_DNA"/>
</dbReference>
<evidence type="ECO:0000256" key="2">
    <source>
        <dbReference type="SAM" id="SignalP"/>
    </source>
</evidence>